<keyword evidence="1" id="KW-0282">Flagellum</keyword>
<protein>
    <submittedName>
        <fullName evidence="1">Flagellar protein FlgN</fullName>
    </submittedName>
</protein>
<organism evidence="1 2">
    <name type="scientific">Microbacterium oleivorans</name>
    <dbReference type="NCBI Taxonomy" id="273677"/>
    <lineage>
        <taxon>Bacteria</taxon>
        <taxon>Bacillati</taxon>
        <taxon>Actinomycetota</taxon>
        <taxon>Actinomycetes</taxon>
        <taxon>Micrococcales</taxon>
        <taxon>Microbacteriaceae</taxon>
        <taxon>Microbacterium</taxon>
    </lineage>
</organism>
<sequence length="97" mass="10854">MSVKVSYAELGELQTQLTSIIGEFENAGARRRDLEGAVGSPYGKNDLKDVAHDFEGRWDDRRKRLMESCKAVADQVTGLVEGFQEFDVEAGSRTEER</sequence>
<evidence type="ECO:0000313" key="2">
    <source>
        <dbReference type="Proteomes" id="UP000295633"/>
    </source>
</evidence>
<keyword evidence="1" id="KW-0966">Cell projection</keyword>
<dbReference type="RefSeq" id="WP_091356350.1">
    <property type="nucleotide sequence ID" value="NZ_SMZX01000003.1"/>
</dbReference>
<gene>
    <name evidence="1" type="ORF">E2R54_14675</name>
</gene>
<comment type="caution">
    <text evidence="1">The sequence shown here is derived from an EMBL/GenBank/DDBJ whole genome shotgun (WGS) entry which is preliminary data.</text>
</comment>
<dbReference type="AlphaFoldDB" id="A0A4R5YDI9"/>
<dbReference type="EMBL" id="SMZX01000003">
    <property type="protein sequence ID" value="TDL42217.1"/>
    <property type="molecule type" value="Genomic_DNA"/>
</dbReference>
<reference evidence="1 2" key="1">
    <citation type="submission" date="2019-03" db="EMBL/GenBank/DDBJ databases">
        <title>Genome Sequencing and Assembly of Various Microbes Isolated from Partially Reclaimed Soil and Acid Mine Drainage (AMD) Site.</title>
        <authorList>
            <person name="Steinbock B."/>
            <person name="Bechtold R."/>
            <person name="Sevigny J.L."/>
            <person name="Thomas D."/>
            <person name="Cuthill L.R."/>
            <person name="Aveiro Johannsen E.J."/>
            <person name="Thomas K."/>
            <person name="Ghosh A."/>
        </authorList>
    </citation>
    <scope>NUCLEOTIDE SEQUENCE [LARGE SCALE GENOMIC DNA]</scope>
    <source>
        <strain evidence="1 2">F-B2</strain>
    </source>
</reference>
<name>A0A4R5YDI9_9MICO</name>
<evidence type="ECO:0000313" key="1">
    <source>
        <dbReference type="EMBL" id="TDL42217.1"/>
    </source>
</evidence>
<proteinExistence type="predicted"/>
<accession>A0A4R5YDI9</accession>
<dbReference type="Proteomes" id="UP000295633">
    <property type="component" value="Unassembled WGS sequence"/>
</dbReference>
<keyword evidence="1" id="KW-0969">Cilium</keyword>